<feature type="transmembrane region" description="Helical" evidence="1">
    <location>
        <begin position="180"/>
        <end position="203"/>
    </location>
</feature>
<dbReference type="RefSeq" id="WP_406789893.1">
    <property type="nucleotide sequence ID" value="NZ_JBJIAA010000029.1"/>
</dbReference>
<proteinExistence type="predicted"/>
<evidence type="ECO:0000256" key="1">
    <source>
        <dbReference type="SAM" id="Phobius"/>
    </source>
</evidence>
<reference evidence="2 3" key="1">
    <citation type="submission" date="2024-11" db="EMBL/GenBank/DDBJ databases">
        <authorList>
            <person name="Heng Y.C."/>
            <person name="Lim A.C.H."/>
            <person name="Lee J.K.Y."/>
            <person name="Kittelmann S."/>
        </authorList>
    </citation>
    <scope>NUCLEOTIDE SEQUENCE [LARGE SCALE GENOMIC DNA]</scope>
    <source>
        <strain evidence="2 3">WILCCON 0114</strain>
    </source>
</reference>
<keyword evidence="1" id="KW-0812">Transmembrane</keyword>
<keyword evidence="3" id="KW-1185">Reference proteome</keyword>
<gene>
    <name evidence="2" type="ORF">ACJDT4_22725</name>
</gene>
<dbReference type="EMBL" id="JBJIAA010000029">
    <property type="protein sequence ID" value="MFL0253225.1"/>
    <property type="molecule type" value="Genomic_DNA"/>
</dbReference>
<feature type="transmembrane region" description="Helical" evidence="1">
    <location>
        <begin position="139"/>
        <end position="168"/>
    </location>
</feature>
<feature type="transmembrane region" description="Helical" evidence="1">
    <location>
        <begin position="16"/>
        <end position="36"/>
    </location>
</feature>
<accession>A0ABW8TL79</accession>
<feature type="transmembrane region" description="Helical" evidence="1">
    <location>
        <begin position="42"/>
        <end position="63"/>
    </location>
</feature>
<evidence type="ECO:0008006" key="4">
    <source>
        <dbReference type="Google" id="ProtNLM"/>
    </source>
</evidence>
<dbReference type="Proteomes" id="UP001623592">
    <property type="component" value="Unassembled WGS sequence"/>
</dbReference>
<evidence type="ECO:0000313" key="2">
    <source>
        <dbReference type="EMBL" id="MFL0253225.1"/>
    </source>
</evidence>
<name>A0ABW8TL79_9CLOT</name>
<protein>
    <recommendedName>
        <fullName evidence="4">ABC transporter permease</fullName>
    </recommendedName>
</protein>
<evidence type="ECO:0000313" key="3">
    <source>
        <dbReference type="Proteomes" id="UP001623592"/>
    </source>
</evidence>
<comment type="caution">
    <text evidence="2">The sequence shown here is derived from an EMBL/GenBank/DDBJ whole genome shotgun (WGS) entry which is preliminary data.</text>
</comment>
<keyword evidence="1" id="KW-1133">Transmembrane helix</keyword>
<sequence>MFKLIKYEIKTISKEFLIILGVIVLLNIALMTRIHVWSNDAIVGLSFLILFGASVAAFIYNIITFTRDLKQDTGYLIFSIPKSGYSILGAKLISSLIVMILVSIVGGIMMFLVGVVALGNFDAFLSAFTDLKNVTNLDIFKFSLVLIADAIIGILLYVQLLLFIYFAVSISRAIMNKRKFSGLVAFLIFIVTNLIVGKVYQLICEAFPKTINPYVTIYGDSYLNSTTASDPSILLMPVDIAGGIFYIIIMIGLFIGIGYILEKKIDL</sequence>
<feature type="transmembrane region" description="Helical" evidence="1">
    <location>
        <begin position="92"/>
        <end position="119"/>
    </location>
</feature>
<feature type="transmembrane region" description="Helical" evidence="1">
    <location>
        <begin position="240"/>
        <end position="261"/>
    </location>
</feature>
<keyword evidence="1" id="KW-0472">Membrane</keyword>
<organism evidence="2 3">
    <name type="scientific">Clostridium neuense</name>
    <dbReference type="NCBI Taxonomy" id="1728934"/>
    <lineage>
        <taxon>Bacteria</taxon>
        <taxon>Bacillati</taxon>
        <taxon>Bacillota</taxon>
        <taxon>Clostridia</taxon>
        <taxon>Eubacteriales</taxon>
        <taxon>Clostridiaceae</taxon>
        <taxon>Clostridium</taxon>
    </lineage>
</organism>